<feature type="region of interest" description="Disordered" evidence="1">
    <location>
        <begin position="1"/>
        <end position="32"/>
    </location>
</feature>
<dbReference type="PANTHER" id="PTHR42201:SF1">
    <property type="entry name" value="TAXIS PROTEIN"/>
    <property type="match status" value="1"/>
</dbReference>
<organism evidence="2 3">
    <name type="scientific">Halonotius roseus</name>
    <dbReference type="NCBI Taxonomy" id="2511997"/>
    <lineage>
        <taxon>Archaea</taxon>
        <taxon>Methanobacteriati</taxon>
        <taxon>Methanobacteriota</taxon>
        <taxon>Stenosarchaea group</taxon>
        <taxon>Halobacteria</taxon>
        <taxon>Halobacteriales</taxon>
        <taxon>Haloferacaceae</taxon>
        <taxon>Halonotius</taxon>
    </lineage>
</organism>
<feature type="compositionally biased region" description="Low complexity" evidence="1">
    <location>
        <begin position="22"/>
        <end position="32"/>
    </location>
</feature>
<evidence type="ECO:0000313" key="3">
    <source>
        <dbReference type="Proteomes" id="UP000315385"/>
    </source>
</evidence>
<name>A0A544QL65_9EURY</name>
<accession>A0A544QL65</accession>
<evidence type="ECO:0000256" key="1">
    <source>
        <dbReference type="SAM" id="MobiDB-lite"/>
    </source>
</evidence>
<evidence type="ECO:0000313" key="2">
    <source>
        <dbReference type="EMBL" id="TQQ79104.1"/>
    </source>
</evidence>
<keyword evidence="3" id="KW-1185">Reference proteome</keyword>
<dbReference type="GO" id="GO:0006935">
    <property type="term" value="P:chemotaxis"/>
    <property type="evidence" value="ECO:0007669"/>
    <property type="project" value="InterPro"/>
</dbReference>
<dbReference type="Proteomes" id="UP000315385">
    <property type="component" value="Unassembled WGS sequence"/>
</dbReference>
<dbReference type="AlphaFoldDB" id="A0A544QL65"/>
<proteinExistence type="predicted"/>
<sequence length="218" mass="24383">MHRPPEPRGEQSRLIEPSPWIVTEPDTDPLTDTPVGVVHPAKRGGRVLETPPAAGRLTISRRTIRVTNVSRLIGTLQIRFTDIIGVGRSRRTINGTTVETLAVRHLDPPATVYTTEFSVWDDREHELFTQFLRRYYRKQRRKIADVELSAAQLELLVTLYSAVGDIDIESILRKSAADITELFGPLREAGLISGGGIGSMLTGRGYMLVTERIDDDRL</sequence>
<dbReference type="OrthoDB" id="337296at2157"/>
<dbReference type="InterPro" id="IPR007381">
    <property type="entry name" value="CheF1/F2"/>
</dbReference>
<comment type="caution">
    <text evidence="2">The sequence shown here is derived from an EMBL/GenBank/DDBJ whole genome shotgun (WGS) entry which is preliminary data.</text>
</comment>
<feature type="compositionally biased region" description="Basic and acidic residues" evidence="1">
    <location>
        <begin position="1"/>
        <end position="13"/>
    </location>
</feature>
<dbReference type="Pfam" id="PF04283">
    <property type="entry name" value="CheF-arch"/>
    <property type="match status" value="1"/>
</dbReference>
<dbReference type="PANTHER" id="PTHR42201">
    <property type="entry name" value="TAXIS PROTEIN"/>
    <property type="match status" value="1"/>
</dbReference>
<dbReference type="RefSeq" id="WP_142444577.1">
    <property type="nucleotide sequence ID" value="NZ_SESI01000004.1"/>
</dbReference>
<gene>
    <name evidence="2" type="ORF">EWF95_13345</name>
</gene>
<protein>
    <submittedName>
        <fullName evidence="2">Uncharacterized protein</fullName>
    </submittedName>
</protein>
<dbReference type="EMBL" id="SESI01000004">
    <property type="protein sequence ID" value="TQQ79104.1"/>
    <property type="molecule type" value="Genomic_DNA"/>
</dbReference>
<reference evidence="2 3" key="1">
    <citation type="submission" date="2019-02" db="EMBL/GenBank/DDBJ databases">
        <title>Halonotius sp. a new haloqrchaeon isolated from saline water.</title>
        <authorList>
            <person name="Duran-Viseras A."/>
            <person name="Sanchez-Porro C."/>
            <person name="Ventosa A."/>
        </authorList>
    </citation>
    <scope>NUCLEOTIDE SEQUENCE [LARGE SCALE GENOMIC DNA]</scope>
    <source>
        <strain evidence="2 3">F9-27</strain>
    </source>
</reference>